<sequence length="130" mass="14650">MRGKSSGRTADHIYLIVVRDRVVLQDLVDTVREFDRNALVLARSNCTDAIEALKTRGRLKLAFLEAGPGCVSRSRMDVVIGDRGGKLILLGNEAESELEADDREAQRWPLLTRPFTTQAVLRKMVWAFEH</sequence>
<protein>
    <recommendedName>
        <fullName evidence="3">Response regulatory domain-containing protein</fullName>
    </recommendedName>
</protein>
<keyword evidence="2" id="KW-1185">Reference proteome</keyword>
<name>A0A2R8BJ86_9RHOB</name>
<dbReference type="Proteomes" id="UP000244924">
    <property type="component" value="Unassembled WGS sequence"/>
</dbReference>
<dbReference type="EMBL" id="OMOQ01000002">
    <property type="protein sequence ID" value="SPH23470.1"/>
    <property type="molecule type" value="Genomic_DNA"/>
</dbReference>
<organism evidence="1 2">
    <name type="scientific">Albidovulum aquaemixtae</name>
    <dbReference type="NCBI Taxonomy" id="1542388"/>
    <lineage>
        <taxon>Bacteria</taxon>
        <taxon>Pseudomonadati</taxon>
        <taxon>Pseudomonadota</taxon>
        <taxon>Alphaproteobacteria</taxon>
        <taxon>Rhodobacterales</taxon>
        <taxon>Paracoccaceae</taxon>
        <taxon>Albidovulum</taxon>
    </lineage>
</organism>
<reference evidence="1 2" key="1">
    <citation type="submission" date="2018-03" db="EMBL/GenBank/DDBJ databases">
        <authorList>
            <person name="Keele B.F."/>
        </authorList>
    </citation>
    <scope>NUCLEOTIDE SEQUENCE [LARGE SCALE GENOMIC DNA]</scope>
    <source>
        <strain evidence="1 2">CECT 8626</strain>
    </source>
</reference>
<dbReference type="OrthoDB" id="7873505at2"/>
<proteinExistence type="predicted"/>
<dbReference type="RefSeq" id="WP_108853575.1">
    <property type="nucleotide sequence ID" value="NZ_OMOQ01000002.1"/>
</dbReference>
<evidence type="ECO:0008006" key="3">
    <source>
        <dbReference type="Google" id="ProtNLM"/>
    </source>
</evidence>
<evidence type="ECO:0000313" key="2">
    <source>
        <dbReference type="Proteomes" id="UP000244924"/>
    </source>
</evidence>
<dbReference type="AlphaFoldDB" id="A0A2R8BJ86"/>
<gene>
    <name evidence="1" type="ORF">DEA8626_02533</name>
</gene>
<accession>A0A2R8BJ86</accession>
<evidence type="ECO:0000313" key="1">
    <source>
        <dbReference type="EMBL" id="SPH23470.1"/>
    </source>
</evidence>